<keyword evidence="2" id="KW-0812">Transmembrane</keyword>
<feature type="transmembrane region" description="Helical" evidence="2">
    <location>
        <begin position="505"/>
        <end position="531"/>
    </location>
</feature>
<evidence type="ECO:0000256" key="2">
    <source>
        <dbReference type="SAM" id="Phobius"/>
    </source>
</evidence>
<dbReference type="Proteomes" id="UP000708208">
    <property type="component" value="Unassembled WGS sequence"/>
</dbReference>
<feature type="transmembrane region" description="Helical" evidence="2">
    <location>
        <begin position="288"/>
        <end position="311"/>
    </location>
</feature>
<accession>A0A8J2LH63</accession>
<proteinExistence type="predicted"/>
<feature type="region of interest" description="Disordered" evidence="1">
    <location>
        <begin position="660"/>
        <end position="712"/>
    </location>
</feature>
<feature type="region of interest" description="Disordered" evidence="1">
    <location>
        <begin position="595"/>
        <end position="647"/>
    </location>
</feature>
<feature type="transmembrane region" description="Helical" evidence="2">
    <location>
        <begin position="817"/>
        <end position="839"/>
    </location>
</feature>
<reference evidence="3" key="1">
    <citation type="submission" date="2021-06" db="EMBL/GenBank/DDBJ databases">
        <authorList>
            <person name="Hodson N. C."/>
            <person name="Mongue J. A."/>
            <person name="Jaron S. K."/>
        </authorList>
    </citation>
    <scope>NUCLEOTIDE SEQUENCE</scope>
</reference>
<feature type="transmembrane region" description="Helical" evidence="2">
    <location>
        <begin position="779"/>
        <end position="805"/>
    </location>
</feature>
<feature type="compositionally biased region" description="Basic and acidic residues" evidence="1">
    <location>
        <begin position="612"/>
        <end position="636"/>
    </location>
</feature>
<keyword evidence="2" id="KW-0472">Membrane</keyword>
<feature type="compositionally biased region" description="Polar residues" evidence="1">
    <location>
        <begin position="637"/>
        <end position="647"/>
    </location>
</feature>
<keyword evidence="2" id="KW-1133">Transmembrane helix</keyword>
<keyword evidence="4" id="KW-1185">Reference proteome</keyword>
<evidence type="ECO:0000313" key="4">
    <source>
        <dbReference type="Proteomes" id="UP000708208"/>
    </source>
</evidence>
<evidence type="ECO:0000256" key="1">
    <source>
        <dbReference type="SAM" id="MobiDB-lite"/>
    </source>
</evidence>
<comment type="caution">
    <text evidence="3">The sequence shown here is derived from an EMBL/GenBank/DDBJ whole genome shotgun (WGS) entry which is preliminary data.</text>
</comment>
<feature type="transmembrane region" description="Helical" evidence="2">
    <location>
        <begin position="238"/>
        <end position="256"/>
    </location>
</feature>
<dbReference type="AlphaFoldDB" id="A0A8J2LH63"/>
<feature type="transmembrane region" description="Helical" evidence="2">
    <location>
        <begin position="737"/>
        <end position="759"/>
    </location>
</feature>
<feature type="transmembrane region" description="Helical" evidence="2">
    <location>
        <begin position="851"/>
        <end position="871"/>
    </location>
</feature>
<feature type="compositionally biased region" description="Basic and acidic residues" evidence="1">
    <location>
        <begin position="690"/>
        <end position="700"/>
    </location>
</feature>
<gene>
    <name evidence="3" type="ORF">AFUS01_LOCUS41617</name>
</gene>
<protein>
    <submittedName>
        <fullName evidence="3">Uncharacterized protein</fullName>
    </submittedName>
</protein>
<feature type="compositionally biased region" description="Basic and acidic residues" evidence="1">
    <location>
        <begin position="595"/>
        <end position="604"/>
    </location>
</feature>
<sequence length="877" mass="101844">MVFLLVHRKNSDSFTYHEPNQEERFKRNHDNVMLLEYNQSHMSRTGNCDIQKMSRVTILCRNFIRCPELVFQQTNHLLQKLPKTKYKFYHKFCETHIPLKSLKGLLVRTNLPAVRTFEFNYETSPRVWSMIRNYKMRNIYTMVDNRYGDHFIPSWKIILELAFPFNFSALPISHSRDYDPSRVENQMSGVVLAMPALKNLNDEVRLYTENVNFRFVYCQNKTNGEVANALAVFYPLEINIWIGIALAITVLVYFLTKFYNNKSLETTMVLVGYLVCQAQNVNKGQGLLLLWVFVTFILTNSYLCAIESVLISPASVKTLKTFHEMVNKNYRVMSYSDLDQWRGYMFAGALKAKGNSLKYLQKMKENSRTLKARYFFEPAFLREMVYHQEKRVCVVEGQVAKMFVEWVPKLYKGFVCFSGQETFSGGLTFSEFAGPLHLFIKGKMALIFESGIYDFWRNLQGLMYEGRMKNFVWQTHNSVISLDDKNDDESREEYWFTLQKIQARLVFYFLLTANGISLLVLMSHISFHAMYLSVCESEYVPSKFGLLREPKLLICMHMLMRANWSTLSGRLSQNRCKWKEKDKYPLKLTEESKKEILEFEKDPNESITEEGDQNRTDHEPLEEKNEAEKIQFKTEATDNINTGSELSSLKMEVKRPVIEPELIENSSSEDNENRSDESIPIESFLSGKVNDTEKVDGKTRERPRRKPELDQISNDSAFENRELIQKFHAKMYRVSKVFVYAHILLSTCGAIGYSVVAISSTNEWHQGVETPGWHIPGGFIANVVMINTLAVAVNLNLCFAALLIIGFHKHNRLMIWMWYLGQLGMELVVTCTLVLSVFYDCKLTAMLSIPPFLYYVISLSSFRQILATVSLNKSIQV</sequence>
<name>A0A8J2LH63_9HEXA</name>
<organism evidence="3 4">
    <name type="scientific">Allacma fusca</name>
    <dbReference type="NCBI Taxonomy" id="39272"/>
    <lineage>
        <taxon>Eukaryota</taxon>
        <taxon>Metazoa</taxon>
        <taxon>Ecdysozoa</taxon>
        <taxon>Arthropoda</taxon>
        <taxon>Hexapoda</taxon>
        <taxon>Collembola</taxon>
        <taxon>Symphypleona</taxon>
        <taxon>Sminthuridae</taxon>
        <taxon>Allacma</taxon>
    </lineage>
</organism>
<dbReference type="EMBL" id="CAJVCH010562545">
    <property type="protein sequence ID" value="CAG7831896.1"/>
    <property type="molecule type" value="Genomic_DNA"/>
</dbReference>
<evidence type="ECO:0000313" key="3">
    <source>
        <dbReference type="EMBL" id="CAG7831896.1"/>
    </source>
</evidence>